<reference evidence="1 2" key="1">
    <citation type="submission" date="2018-06" db="EMBL/GenBank/DDBJ databases">
        <authorList>
            <consortium name="Pathogen Informatics"/>
            <person name="Doyle S."/>
        </authorList>
    </citation>
    <scope>NUCLEOTIDE SEQUENCE [LARGE SCALE GENOMIC DNA]</scope>
    <source>
        <strain evidence="1 2">NCTC9081</strain>
    </source>
</reference>
<sequence>MHDKTKALLIAALLLPAIAVTGNGGGRQRK</sequence>
<accession>A0A376YWZ1</accession>
<proteinExistence type="predicted"/>
<organism evidence="1 2">
    <name type="scientific">Escherichia coli</name>
    <dbReference type="NCBI Taxonomy" id="562"/>
    <lineage>
        <taxon>Bacteria</taxon>
        <taxon>Pseudomonadati</taxon>
        <taxon>Pseudomonadota</taxon>
        <taxon>Gammaproteobacteria</taxon>
        <taxon>Enterobacterales</taxon>
        <taxon>Enterobacteriaceae</taxon>
        <taxon>Escherichia</taxon>
    </lineage>
</organism>
<dbReference type="EMBL" id="UGCV01000008">
    <property type="protein sequence ID" value="STJ20516.1"/>
    <property type="molecule type" value="Genomic_DNA"/>
</dbReference>
<dbReference type="Proteomes" id="UP000254716">
    <property type="component" value="Unassembled WGS sequence"/>
</dbReference>
<dbReference type="AlphaFoldDB" id="A0A376YWZ1"/>
<evidence type="ECO:0000313" key="1">
    <source>
        <dbReference type="EMBL" id="STJ20516.1"/>
    </source>
</evidence>
<protein>
    <submittedName>
        <fullName evidence="1">Uncharacterized protein</fullName>
    </submittedName>
</protein>
<name>A0A376YWZ1_ECOLX</name>
<evidence type="ECO:0000313" key="2">
    <source>
        <dbReference type="Proteomes" id="UP000254716"/>
    </source>
</evidence>
<gene>
    <name evidence="1" type="ORF">NCTC9081_06100</name>
</gene>